<dbReference type="HOGENOM" id="CLU_1165874_0_0_1"/>
<evidence type="ECO:0000313" key="2">
    <source>
        <dbReference type="Proteomes" id="UP000039046"/>
    </source>
</evidence>
<dbReference type="OrthoDB" id="4947116at2759"/>
<sequence>MERDRGLAGLWLGASITGTAARRMQEAPAAWWKADLSAAAWTSSYVSFIPDPVSKSVTDTKDISRTDECRLMYLSHEPRYSLLFPFAPFGCTALEDTNLEVRQHAECPAIHHLRYDGFSWNCDNGRKHKQSVSSTAAIAARSKAGLPFGWSGGTEVNYDPIDFEDDVSEAITRNMFDWLRGTDGFPVAERAIRQREWIDNLDSDDDSPIGPIEGDAKTTLGTNLRSWFWGISDTRANSF</sequence>
<keyword evidence="2" id="KW-1185">Reference proteome</keyword>
<organism evidence="1 2">
    <name type="scientific">[Torrubiella] hemipterigena</name>
    <dbReference type="NCBI Taxonomy" id="1531966"/>
    <lineage>
        <taxon>Eukaryota</taxon>
        <taxon>Fungi</taxon>
        <taxon>Dikarya</taxon>
        <taxon>Ascomycota</taxon>
        <taxon>Pezizomycotina</taxon>
        <taxon>Sordariomycetes</taxon>
        <taxon>Hypocreomycetidae</taxon>
        <taxon>Hypocreales</taxon>
        <taxon>Clavicipitaceae</taxon>
        <taxon>Clavicipitaceae incertae sedis</taxon>
        <taxon>'Torrubiella' clade</taxon>
    </lineage>
</organism>
<dbReference type="Proteomes" id="UP000039046">
    <property type="component" value="Unassembled WGS sequence"/>
</dbReference>
<reference evidence="1 2" key="1">
    <citation type="journal article" date="2015" name="Genome Announc.">
        <title>Draft Genome Sequence and Gene Annotation of the Entomopathogenic Fungus Verticillium hemipterigenum.</title>
        <authorList>
            <person name="Horn F."/>
            <person name="Habel A."/>
            <person name="Scharf D.H."/>
            <person name="Dworschak J."/>
            <person name="Brakhage A.A."/>
            <person name="Guthke R."/>
            <person name="Hertweck C."/>
            <person name="Linde J."/>
        </authorList>
    </citation>
    <scope>NUCLEOTIDE SEQUENCE [LARGE SCALE GENOMIC DNA]</scope>
</reference>
<dbReference type="STRING" id="1531966.A0A0A1TS58"/>
<protein>
    <submittedName>
        <fullName evidence="1">Uncharacterized protein</fullName>
    </submittedName>
</protein>
<evidence type="ECO:0000313" key="1">
    <source>
        <dbReference type="EMBL" id="CEJ95110.1"/>
    </source>
</evidence>
<gene>
    <name evidence="1" type="ORF">VHEMI10611</name>
</gene>
<proteinExistence type="predicted"/>
<dbReference type="AlphaFoldDB" id="A0A0A1TS58"/>
<accession>A0A0A1TS58</accession>
<dbReference type="EMBL" id="CDHN01000008">
    <property type="protein sequence ID" value="CEJ95110.1"/>
    <property type="molecule type" value="Genomic_DNA"/>
</dbReference>
<name>A0A0A1TS58_9HYPO</name>